<evidence type="ECO:0000313" key="3">
    <source>
        <dbReference type="EMBL" id="WFD40860.1"/>
    </source>
</evidence>
<feature type="region of interest" description="Disordered" evidence="1">
    <location>
        <begin position="1"/>
        <end position="22"/>
    </location>
</feature>
<evidence type="ECO:0000256" key="1">
    <source>
        <dbReference type="SAM" id="MobiDB-lite"/>
    </source>
</evidence>
<feature type="transmembrane region" description="Helical" evidence="2">
    <location>
        <begin position="79"/>
        <end position="104"/>
    </location>
</feature>
<evidence type="ECO:0000313" key="4">
    <source>
        <dbReference type="Proteomes" id="UP001217754"/>
    </source>
</evidence>
<gene>
    <name evidence="3" type="ORF">MJAP1_003851</name>
</gene>
<evidence type="ECO:0000256" key="2">
    <source>
        <dbReference type="SAM" id="Phobius"/>
    </source>
</evidence>
<dbReference type="AlphaFoldDB" id="A0AAF0JC31"/>
<keyword evidence="2" id="KW-0472">Membrane</keyword>
<feature type="transmembrane region" description="Helical" evidence="2">
    <location>
        <begin position="47"/>
        <end position="67"/>
    </location>
</feature>
<feature type="transmembrane region" description="Helical" evidence="2">
    <location>
        <begin position="116"/>
        <end position="136"/>
    </location>
</feature>
<keyword evidence="2" id="KW-0812">Transmembrane</keyword>
<dbReference type="Proteomes" id="UP001217754">
    <property type="component" value="Chromosome 8"/>
</dbReference>
<feature type="compositionally biased region" description="Basic and acidic residues" evidence="1">
    <location>
        <begin position="9"/>
        <end position="18"/>
    </location>
</feature>
<sequence>MNEPLPTYTRRDQTRPDWAHNYSRPNDVPPSYADSVRWFFYNSLRPAFLVASLVSAIGAAILCGVQWRSMGETSGKAHIFSLVSAVLFTVVAVFQFYAFMAGLNSHISMLRSAVRLSYVSIGLALAAIAVSLANVYGNHDSIFTECIRAASGPGDDVEESGPVDTTRETVTDYCRYDWNADTVWNITWLVIIVLFGAFYFVLATRYLNKVENPGFSDARSRPLAADDNHDFEADMDGPNGYAMGGLGRRSSQDTLAVNDEAMIDAKLDPMADVYGGRRDLSDVEADGERASVDYPRISRDSDRDEFTSIAENHYGEPATIIPLSRPAPAATGEKPGAM</sequence>
<proteinExistence type="predicted"/>
<organism evidence="3 4">
    <name type="scientific">Malassezia japonica</name>
    <dbReference type="NCBI Taxonomy" id="223818"/>
    <lineage>
        <taxon>Eukaryota</taxon>
        <taxon>Fungi</taxon>
        <taxon>Dikarya</taxon>
        <taxon>Basidiomycota</taxon>
        <taxon>Ustilaginomycotina</taxon>
        <taxon>Malasseziomycetes</taxon>
        <taxon>Malasseziales</taxon>
        <taxon>Malasseziaceae</taxon>
        <taxon>Malassezia</taxon>
    </lineage>
</organism>
<feature type="region of interest" description="Disordered" evidence="1">
    <location>
        <begin position="315"/>
        <end position="338"/>
    </location>
</feature>
<dbReference type="RefSeq" id="XP_060123757.1">
    <property type="nucleotide sequence ID" value="XM_060267774.1"/>
</dbReference>
<feature type="transmembrane region" description="Helical" evidence="2">
    <location>
        <begin position="183"/>
        <end position="202"/>
    </location>
</feature>
<keyword evidence="2" id="KW-1133">Transmembrane helix</keyword>
<protein>
    <submittedName>
        <fullName evidence="3">Uncharacterized protein</fullName>
    </submittedName>
</protein>
<reference evidence="3" key="1">
    <citation type="submission" date="2023-03" db="EMBL/GenBank/DDBJ databases">
        <title>Mating type loci evolution in Malassezia.</title>
        <authorList>
            <person name="Coelho M.A."/>
        </authorList>
    </citation>
    <scope>NUCLEOTIDE SEQUENCE</scope>
    <source>
        <strain evidence="3">CBS 9431</strain>
    </source>
</reference>
<name>A0AAF0JC31_9BASI</name>
<dbReference type="GeneID" id="85227502"/>
<dbReference type="EMBL" id="CP119965">
    <property type="protein sequence ID" value="WFD40860.1"/>
    <property type="molecule type" value="Genomic_DNA"/>
</dbReference>
<keyword evidence="4" id="KW-1185">Reference proteome</keyword>
<accession>A0AAF0JC31</accession>